<name>A0ABP8W657_9MICO</name>
<sequence length="226" mass="24058">MSARETFRQALTHLSQAYGPEDDLCLPFLTVLPVLGAAVSTLGDPLGSATVCASDTSAARLDEIQIDLGEGPCWDAMTSGRPVLESDLQGSAGDRWPIASTALRETGIAAVFAFPLVYGRLSLGAIDFYGDRSARFDADDIDDASALAGVAARQVFHRAMDRLDAPGSDDLAFPREAHQASGMMSVQLDIPVDDALLILRGHAYATSRSVREVAADVVSRRLDFSE</sequence>
<dbReference type="EMBL" id="BAABLM010000005">
    <property type="protein sequence ID" value="GAA4681461.1"/>
    <property type="molecule type" value="Genomic_DNA"/>
</dbReference>
<evidence type="ECO:0000313" key="3">
    <source>
        <dbReference type="Proteomes" id="UP001501295"/>
    </source>
</evidence>
<dbReference type="SUPFAM" id="SSF55781">
    <property type="entry name" value="GAF domain-like"/>
    <property type="match status" value="1"/>
</dbReference>
<dbReference type="Proteomes" id="UP001501295">
    <property type="component" value="Unassembled WGS sequence"/>
</dbReference>
<comment type="caution">
    <text evidence="2">The sequence shown here is derived from an EMBL/GenBank/DDBJ whole genome shotgun (WGS) entry which is preliminary data.</text>
</comment>
<dbReference type="Gene3D" id="3.30.450.40">
    <property type="match status" value="1"/>
</dbReference>
<organism evidence="2 3">
    <name type="scientific">Frondihabitans cladoniiphilus</name>
    <dbReference type="NCBI Taxonomy" id="715785"/>
    <lineage>
        <taxon>Bacteria</taxon>
        <taxon>Bacillati</taxon>
        <taxon>Actinomycetota</taxon>
        <taxon>Actinomycetes</taxon>
        <taxon>Micrococcales</taxon>
        <taxon>Microbacteriaceae</taxon>
        <taxon>Frondihabitans</taxon>
    </lineage>
</organism>
<dbReference type="RefSeq" id="WP_345376580.1">
    <property type="nucleotide sequence ID" value="NZ_BAABLM010000005.1"/>
</dbReference>
<evidence type="ECO:0000259" key="1">
    <source>
        <dbReference type="Pfam" id="PF13185"/>
    </source>
</evidence>
<dbReference type="Pfam" id="PF13185">
    <property type="entry name" value="GAF_2"/>
    <property type="match status" value="1"/>
</dbReference>
<dbReference type="InterPro" id="IPR003018">
    <property type="entry name" value="GAF"/>
</dbReference>
<reference evidence="3" key="1">
    <citation type="journal article" date="2019" name="Int. J. Syst. Evol. Microbiol.">
        <title>The Global Catalogue of Microorganisms (GCM) 10K type strain sequencing project: providing services to taxonomists for standard genome sequencing and annotation.</title>
        <authorList>
            <consortium name="The Broad Institute Genomics Platform"/>
            <consortium name="The Broad Institute Genome Sequencing Center for Infectious Disease"/>
            <person name="Wu L."/>
            <person name="Ma J."/>
        </authorList>
    </citation>
    <scope>NUCLEOTIDE SEQUENCE [LARGE SCALE GENOMIC DNA]</scope>
    <source>
        <strain evidence="3">JCM 18956</strain>
    </source>
</reference>
<accession>A0ABP8W657</accession>
<dbReference type="InterPro" id="IPR029016">
    <property type="entry name" value="GAF-like_dom_sf"/>
</dbReference>
<feature type="domain" description="GAF" evidence="1">
    <location>
        <begin position="38"/>
        <end position="152"/>
    </location>
</feature>
<proteinExistence type="predicted"/>
<evidence type="ECO:0000313" key="2">
    <source>
        <dbReference type="EMBL" id="GAA4681461.1"/>
    </source>
</evidence>
<keyword evidence="3" id="KW-1185">Reference proteome</keyword>
<protein>
    <submittedName>
        <fullName evidence="2">GAF domain-containing protein</fullName>
    </submittedName>
</protein>
<gene>
    <name evidence="2" type="ORF">GCM10025780_28540</name>
</gene>